<evidence type="ECO:0000256" key="1">
    <source>
        <dbReference type="ARBA" id="ARBA00004651"/>
    </source>
</evidence>
<evidence type="ECO:0000313" key="10">
    <source>
        <dbReference type="Proteomes" id="UP001501521"/>
    </source>
</evidence>
<evidence type="ECO:0000256" key="7">
    <source>
        <dbReference type="SAM" id="Phobius"/>
    </source>
</evidence>
<dbReference type="InterPro" id="IPR020846">
    <property type="entry name" value="MFS_dom"/>
</dbReference>
<accession>A0ABP9F4T0</accession>
<comment type="subcellular location">
    <subcellularLocation>
        <location evidence="1">Cell membrane</location>
        <topology evidence="1">Multi-pass membrane protein</topology>
    </subcellularLocation>
</comment>
<name>A0ABP9F4T0_9ACTN</name>
<feature type="domain" description="Major facilitator superfamily (MFS) profile" evidence="8">
    <location>
        <begin position="23"/>
        <end position="428"/>
    </location>
</feature>
<feature type="transmembrane region" description="Helical" evidence="7">
    <location>
        <begin position="157"/>
        <end position="184"/>
    </location>
</feature>
<dbReference type="Proteomes" id="UP001501521">
    <property type="component" value="Unassembled WGS sequence"/>
</dbReference>
<feature type="transmembrane region" description="Helical" evidence="7">
    <location>
        <begin position="234"/>
        <end position="259"/>
    </location>
</feature>
<keyword evidence="6 7" id="KW-0472">Membrane</keyword>
<feature type="transmembrane region" description="Helical" evidence="7">
    <location>
        <begin position="196"/>
        <end position="214"/>
    </location>
</feature>
<feature type="transmembrane region" description="Helical" evidence="7">
    <location>
        <begin position="116"/>
        <end position="136"/>
    </location>
</feature>
<dbReference type="InterPro" id="IPR011701">
    <property type="entry name" value="MFS"/>
</dbReference>
<evidence type="ECO:0000259" key="8">
    <source>
        <dbReference type="PROSITE" id="PS50850"/>
    </source>
</evidence>
<dbReference type="Gene3D" id="1.20.1250.20">
    <property type="entry name" value="MFS general substrate transporter like domains"/>
    <property type="match status" value="2"/>
</dbReference>
<evidence type="ECO:0000313" key="9">
    <source>
        <dbReference type="EMBL" id="GAA4894349.1"/>
    </source>
</evidence>
<evidence type="ECO:0000256" key="6">
    <source>
        <dbReference type="ARBA" id="ARBA00023136"/>
    </source>
</evidence>
<feature type="transmembrane region" description="Helical" evidence="7">
    <location>
        <begin position="374"/>
        <end position="393"/>
    </location>
</feature>
<dbReference type="Pfam" id="PF07690">
    <property type="entry name" value="MFS_1"/>
    <property type="match status" value="1"/>
</dbReference>
<organism evidence="9 10">
    <name type="scientific">Tessaracoccus lubricantis</name>
    <dbReference type="NCBI Taxonomy" id="545543"/>
    <lineage>
        <taxon>Bacteria</taxon>
        <taxon>Bacillati</taxon>
        <taxon>Actinomycetota</taxon>
        <taxon>Actinomycetes</taxon>
        <taxon>Propionibacteriales</taxon>
        <taxon>Propionibacteriaceae</taxon>
        <taxon>Tessaracoccus</taxon>
    </lineage>
</organism>
<dbReference type="InterPro" id="IPR036259">
    <property type="entry name" value="MFS_trans_sf"/>
</dbReference>
<dbReference type="SUPFAM" id="SSF103473">
    <property type="entry name" value="MFS general substrate transporter"/>
    <property type="match status" value="1"/>
</dbReference>
<dbReference type="PANTHER" id="PTHR43045:SF4">
    <property type="entry name" value="TRANSPORTER YDFJ-RELATED"/>
    <property type="match status" value="1"/>
</dbReference>
<sequence length="446" mass="46505">MTHTIATPLTHPAAALPPEGRAALRGGVLGNYVDQLHIFLPLVALVPALPVLAGPHAAATTGAIVVMAMLLGRPIGGMVFGQIADRLGRTTTTKVAIAGTAACTLGIAAVPTHEVIGGAAILIVIALRFLGGVFIAGEYSAAIPLAMEWSRPRRRGLYSGLIMSMAPWAQATIAFTTGVLLVALGPDAYAAWGWRASFAAGGLASVAMLMYYGVHVTDAPVFHRNRSTRRRLGLVEVLSGTHARSFWQMFGLMSGLWFLTNTTVIMLTPRLGTDVGLDATSVSVVMGCAAVGQAIVMGVTGHLSTLLGRRRFFIIWGVVAAVSAPLLWLAIMSGPAVWLVAACAVALQVLTVTAYGPIGAYLSERFPTAVRATGYGTAYSLSIVIPALYPFYLPTLEGWLGRDTAVLALMVLGGTLVAVCGALGPALRPADIDDDLEAVSSRQGRP</sequence>
<keyword evidence="10" id="KW-1185">Reference proteome</keyword>
<keyword evidence="5 7" id="KW-1133">Transmembrane helix</keyword>
<keyword evidence="3" id="KW-1003">Cell membrane</keyword>
<protein>
    <submittedName>
        <fullName evidence="9">MFS transporter</fullName>
    </submittedName>
</protein>
<dbReference type="PROSITE" id="PS50850">
    <property type="entry name" value="MFS"/>
    <property type="match status" value="1"/>
</dbReference>
<comment type="caution">
    <text evidence="9">The sequence shown here is derived from an EMBL/GenBank/DDBJ whole genome shotgun (WGS) entry which is preliminary data.</text>
</comment>
<feature type="transmembrane region" description="Helical" evidence="7">
    <location>
        <begin position="279"/>
        <end position="300"/>
    </location>
</feature>
<feature type="transmembrane region" description="Helical" evidence="7">
    <location>
        <begin position="312"/>
        <end position="331"/>
    </location>
</feature>
<keyword evidence="4 7" id="KW-0812">Transmembrane</keyword>
<proteinExistence type="predicted"/>
<feature type="transmembrane region" description="Helical" evidence="7">
    <location>
        <begin position="337"/>
        <end position="362"/>
    </location>
</feature>
<dbReference type="PANTHER" id="PTHR43045">
    <property type="entry name" value="SHIKIMATE TRANSPORTER"/>
    <property type="match status" value="1"/>
</dbReference>
<keyword evidence="2" id="KW-0813">Transport</keyword>
<reference evidence="10" key="1">
    <citation type="journal article" date="2019" name="Int. J. Syst. Evol. Microbiol.">
        <title>The Global Catalogue of Microorganisms (GCM) 10K type strain sequencing project: providing services to taxonomists for standard genome sequencing and annotation.</title>
        <authorList>
            <consortium name="The Broad Institute Genomics Platform"/>
            <consortium name="The Broad Institute Genome Sequencing Center for Infectious Disease"/>
            <person name="Wu L."/>
            <person name="Ma J."/>
        </authorList>
    </citation>
    <scope>NUCLEOTIDE SEQUENCE [LARGE SCALE GENOMIC DNA]</scope>
    <source>
        <strain evidence="10">JCM 19125</strain>
    </source>
</reference>
<feature type="transmembrane region" description="Helical" evidence="7">
    <location>
        <begin position="38"/>
        <end position="71"/>
    </location>
</feature>
<evidence type="ECO:0000256" key="4">
    <source>
        <dbReference type="ARBA" id="ARBA00022692"/>
    </source>
</evidence>
<dbReference type="EMBL" id="BAABLV010000016">
    <property type="protein sequence ID" value="GAA4894349.1"/>
    <property type="molecule type" value="Genomic_DNA"/>
</dbReference>
<feature type="transmembrane region" description="Helical" evidence="7">
    <location>
        <begin position="405"/>
        <end position="427"/>
    </location>
</feature>
<dbReference type="RefSeq" id="WP_345579744.1">
    <property type="nucleotide sequence ID" value="NZ_BAABLV010000016.1"/>
</dbReference>
<evidence type="ECO:0000256" key="2">
    <source>
        <dbReference type="ARBA" id="ARBA00022448"/>
    </source>
</evidence>
<evidence type="ECO:0000256" key="3">
    <source>
        <dbReference type="ARBA" id="ARBA00022475"/>
    </source>
</evidence>
<evidence type="ECO:0000256" key="5">
    <source>
        <dbReference type="ARBA" id="ARBA00022989"/>
    </source>
</evidence>
<gene>
    <name evidence="9" type="ORF">GCM10025789_09480</name>
</gene>